<name>A0A1T5C2H0_9FLAO</name>
<dbReference type="GO" id="GO:0016787">
    <property type="term" value="F:hydrolase activity"/>
    <property type="evidence" value="ECO:0007669"/>
    <property type="project" value="UniProtKB-KW"/>
</dbReference>
<dbReference type="Gene3D" id="3.40.50.1820">
    <property type="entry name" value="alpha/beta hydrolase"/>
    <property type="match status" value="1"/>
</dbReference>
<evidence type="ECO:0000313" key="3">
    <source>
        <dbReference type="EMBL" id="SKB53513.1"/>
    </source>
</evidence>
<dbReference type="EMBL" id="FUYL01000005">
    <property type="protein sequence ID" value="SKB53513.1"/>
    <property type="molecule type" value="Genomic_DNA"/>
</dbReference>
<dbReference type="RefSeq" id="WP_079512482.1">
    <property type="nucleotide sequence ID" value="NZ_FUYL01000005.1"/>
</dbReference>
<dbReference type="PANTHER" id="PTHR48081:SF13">
    <property type="entry name" value="ALPHA_BETA HYDROLASE"/>
    <property type="match status" value="1"/>
</dbReference>
<organism evidence="3 4">
    <name type="scientific">Maribacter arcticus</name>
    <dbReference type="NCBI Taxonomy" id="561365"/>
    <lineage>
        <taxon>Bacteria</taxon>
        <taxon>Pseudomonadati</taxon>
        <taxon>Bacteroidota</taxon>
        <taxon>Flavobacteriia</taxon>
        <taxon>Flavobacteriales</taxon>
        <taxon>Flavobacteriaceae</taxon>
        <taxon>Maribacter</taxon>
    </lineage>
</organism>
<dbReference type="InterPro" id="IPR049492">
    <property type="entry name" value="BD-FAE-like_dom"/>
</dbReference>
<dbReference type="InterPro" id="IPR050300">
    <property type="entry name" value="GDXG_lipolytic_enzyme"/>
</dbReference>
<evidence type="ECO:0000256" key="1">
    <source>
        <dbReference type="ARBA" id="ARBA00022801"/>
    </source>
</evidence>
<protein>
    <submittedName>
        <fullName evidence="3">Acetyl esterase/lipase</fullName>
    </submittedName>
</protein>
<dbReference type="STRING" id="561365.SAMN05660866_02028"/>
<evidence type="ECO:0000313" key="4">
    <source>
        <dbReference type="Proteomes" id="UP000190339"/>
    </source>
</evidence>
<feature type="domain" description="BD-FAE-like" evidence="2">
    <location>
        <begin position="49"/>
        <end position="264"/>
    </location>
</feature>
<dbReference type="Proteomes" id="UP000190339">
    <property type="component" value="Unassembled WGS sequence"/>
</dbReference>
<keyword evidence="1" id="KW-0378">Hydrolase</keyword>
<reference evidence="4" key="1">
    <citation type="submission" date="2017-02" db="EMBL/GenBank/DDBJ databases">
        <authorList>
            <person name="Varghese N."/>
            <person name="Submissions S."/>
        </authorList>
    </citation>
    <scope>NUCLEOTIDE SEQUENCE [LARGE SCALE GENOMIC DNA]</scope>
    <source>
        <strain evidence="4">DSM 23546</strain>
    </source>
</reference>
<evidence type="ECO:0000259" key="2">
    <source>
        <dbReference type="Pfam" id="PF20434"/>
    </source>
</evidence>
<dbReference type="PANTHER" id="PTHR48081">
    <property type="entry name" value="AB HYDROLASE SUPERFAMILY PROTEIN C4A8.06C"/>
    <property type="match status" value="1"/>
</dbReference>
<dbReference type="OrthoDB" id="9777975at2"/>
<gene>
    <name evidence="3" type="ORF">SAMN05660866_02028</name>
</gene>
<dbReference type="SUPFAM" id="SSF53474">
    <property type="entry name" value="alpha/beta-Hydrolases"/>
    <property type="match status" value="1"/>
</dbReference>
<dbReference type="Pfam" id="PF20434">
    <property type="entry name" value="BD-FAE"/>
    <property type="match status" value="1"/>
</dbReference>
<dbReference type="InterPro" id="IPR029058">
    <property type="entry name" value="AB_hydrolase_fold"/>
</dbReference>
<accession>A0A1T5C2H0</accession>
<dbReference type="AlphaFoldDB" id="A0A1T5C2H0"/>
<proteinExistence type="predicted"/>
<keyword evidence="4" id="KW-1185">Reference proteome</keyword>
<sequence>MRSVTIILIASFSVFTSVLFSQTALVDLSNIKRKWLDITYANLSPAEKLDIYLPDDGDGPFPVIISIHGGGFMFGDKADEQLNPMLKGLNHGYAIVSINYRMSGEAIFPANINDVKAAIRWVKANAAEYKFSPKRIALWGGSAGANLAALAGTSGDVKELEDMSMGNAKQSSRVMAVVDWFGPTNFLLMDEQLKETGNGKPDKSEANSMLSKVLGQKITEIPEKVKMANPESYITSDDPPFLIQHGTKDPIVPTQQSVLFYEKLVKVLGKEKVTLHLLEGVQHGGKEFETPENLQIVFSFLDKILK</sequence>